<evidence type="ECO:0000256" key="1">
    <source>
        <dbReference type="ARBA" id="ARBA00001947"/>
    </source>
</evidence>
<evidence type="ECO:0000313" key="7">
    <source>
        <dbReference type="Proteomes" id="UP000244081"/>
    </source>
</evidence>
<name>A0A2T5VC74_9HYPH</name>
<dbReference type="EMBL" id="QAYG01000002">
    <property type="protein sequence ID" value="PTW61351.1"/>
    <property type="molecule type" value="Genomic_DNA"/>
</dbReference>
<evidence type="ECO:0000256" key="3">
    <source>
        <dbReference type="ARBA" id="ARBA00022801"/>
    </source>
</evidence>
<dbReference type="GO" id="GO:0016811">
    <property type="term" value="F:hydrolase activity, acting on carbon-nitrogen (but not peptide) bonds, in linear amides"/>
    <property type="evidence" value="ECO:0007669"/>
    <property type="project" value="TreeGrafter"/>
</dbReference>
<keyword evidence="7" id="KW-1185">Reference proteome</keyword>
<accession>A0A2T5VC74</accession>
<keyword evidence="4" id="KW-0862">Zinc</keyword>
<organism evidence="6 7">
    <name type="scientific">Breoghania corrubedonensis</name>
    <dbReference type="NCBI Taxonomy" id="665038"/>
    <lineage>
        <taxon>Bacteria</taxon>
        <taxon>Pseudomonadati</taxon>
        <taxon>Pseudomonadota</taxon>
        <taxon>Alphaproteobacteria</taxon>
        <taxon>Hyphomicrobiales</taxon>
        <taxon>Stappiaceae</taxon>
        <taxon>Breoghania</taxon>
    </lineage>
</organism>
<comment type="cofactor">
    <cofactor evidence="1">
        <name>Zn(2+)</name>
        <dbReference type="ChEBI" id="CHEBI:29105"/>
    </cofactor>
</comment>
<evidence type="ECO:0000256" key="5">
    <source>
        <dbReference type="ARBA" id="ARBA00024029"/>
    </source>
</evidence>
<keyword evidence="3 6" id="KW-0378">Hydrolase</keyword>
<evidence type="ECO:0000256" key="2">
    <source>
        <dbReference type="ARBA" id="ARBA00022723"/>
    </source>
</evidence>
<dbReference type="Gene3D" id="3.40.50.10310">
    <property type="entry name" value="Creatininase"/>
    <property type="match status" value="1"/>
</dbReference>
<gene>
    <name evidence="6" type="ORF">C8N35_10260</name>
</gene>
<dbReference type="InterPro" id="IPR024087">
    <property type="entry name" value="Creatininase-like_sf"/>
</dbReference>
<dbReference type="PANTHER" id="PTHR35005:SF1">
    <property type="entry name" value="2-AMINO-5-FORMYLAMINO-6-RIBOSYLAMINOPYRIMIDIN-4(3H)-ONE 5'-MONOPHOSPHATE DEFORMYLASE"/>
    <property type="match status" value="1"/>
</dbReference>
<evidence type="ECO:0000313" key="6">
    <source>
        <dbReference type="EMBL" id="PTW61351.1"/>
    </source>
</evidence>
<dbReference type="Pfam" id="PF02633">
    <property type="entry name" value="Creatininase"/>
    <property type="match status" value="1"/>
</dbReference>
<protein>
    <submittedName>
        <fullName evidence="6">Creatinine amidohydrolase</fullName>
    </submittedName>
</protein>
<dbReference type="RefSeq" id="WP_107989221.1">
    <property type="nucleotide sequence ID" value="NZ_QAYG01000002.1"/>
</dbReference>
<comment type="caution">
    <text evidence="6">The sequence shown here is derived from an EMBL/GenBank/DDBJ whole genome shotgun (WGS) entry which is preliminary data.</text>
</comment>
<sequence length="233" mass="25849">MKISDMNWPQVEDYLKTNDLAVLPLGSTEQHAYLSLATDSILSQRMAGEAAEPFGVPVFPVVAYGVTPSFMAYPGTVSLRISTYLAVVRDILDSLKQHGFRRVLIVNGHGGNQPAANFIAEWMGDNPDVAVKFHNWWNAPRTLAKVQEIDPLASHASWMENFPWTRLAGVEQPEKKKPLVDFARMRVKGPAAVRDLIGDGNFGGVYQKSDEEMLAVWQAGLAETRDLIEGPWN</sequence>
<dbReference type="AlphaFoldDB" id="A0A2T5VC74"/>
<comment type="similarity">
    <text evidence="5">Belongs to the creatininase superfamily.</text>
</comment>
<keyword evidence="2" id="KW-0479">Metal-binding</keyword>
<dbReference type="PANTHER" id="PTHR35005">
    <property type="entry name" value="3-DEHYDRO-SCYLLO-INOSOSE HYDROLASE"/>
    <property type="match status" value="1"/>
</dbReference>
<evidence type="ECO:0000256" key="4">
    <source>
        <dbReference type="ARBA" id="ARBA00022833"/>
    </source>
</evidence>
<dbReference type="SUPFAM" id="SSF102215">
    <property type="entry name" value="Creatininase"/>
    <property type="match status" value="1"/>
</dbReference>
<reference evidence="6 7" key="1">
    <citation type="submission" date="2018-04" db="EMBL/GenBank/DDBJ databases">
        <title>Genomic Encyclopedia of Archaeal and Bacterial Type Strains, Phase II (KMG-II): from individual species to whole genera.</title>
        <authorList>
            <person name="Goeker M."/>
        </authorList>
    </citation>
    <scope>NUCLEOTIDE SEQUENCE [LARGE SCALE GENOMIC DNA]</scope>
    <source>
        <strain evidence="6 7">DSM 23382</strain>
    </source>
</reference>
<dbReference type="GO" id="GO:0046872">
    <property type="term" value="F:metal ion binding"/>
    <property type="evidence" value="ECO:0007669"/>
    <property type="project" value="UniProtKB-KW"/>
</dbReference>
<proteinExistence type="inferred from homology"/>
<dbReference type="Proteomes" id="UP000244081">
    <property type="component" value="Unassembled WGS sequence"/>
</dbReference>
<dbReference type="OrthoDB" id="9801445at2"/>
<dbReference type="InterPro" id="IPR003785">
    <property type="entry name" value="Creatininase/forma_Hydrolase"/>
</dbReference>
<dbReference type="GO" id="GO:0009231">
    <property type="term" value="P:riboflavin biosynthetic process"/>
    <property type="evidence" value="ECO:0007669"/>
    <property type="project" value="TreeGrafter"/>
</dbReference>